<dbReference type="InterPro" id="IPR036365">
    <property type="entry name" value="PGBD-like_sf"/>
</dbReference>
<dbReference type="Proteomes" id="UP000095743">
    <property type="component" value="Chromosome"/>
</dbReference>
<feature type="signal peptide" evidence="2">
    <location>
        <begin position="1"/>
        <end position="21"/>
    </location>
</feature>
<dbReference type="RefSeq" id="WP_069979586.1">
    <property type="nucleotide sequence ID" value="NZ_CP017269.1"/>
</dbReference>
<proteinExistence type="predicted"/>
<feature type="region of interest" description="Disordered" evidence="1">
    <location>
        <begin position="248"/>
        <end position="271"/>
    </location>
</feature>
<protein>
    <recommendedName>
        <fullName evidence="3">Peptidoglycan binding-like domain-containing protein</fullName>
    </recommendedName>
</protein>
<dbReference type="InterPro" id="IPR002477">
    <property type="entry name" value="Peptidoglycan-bd-like"/>
</dbReference>
<dbReference type="KEGG" id="gfe:Gferi_19870"/>
<evidence type="ECO:0000313" key="5">
    <source>
        <dbReference type="Proteomes" id="UP000095743"/>
    </source>
</evidence>
<keyword evidence="5" id="KW-1185">Reference proteome</keyword>
<accession>A0A1D8GL14</accession>
<evidence type="ECO:0000256" key="2">
    <source>
        <dbReference type="SAM" id="SignalP"/>
    </source>
</evidence>
<dbReference type="Pfam" id="PF01471">
    <property type="entry name" value="PG_binding_1"/>
    <property type="match status" value="1"/>
</dbReference>
<keyword evidence="2" id="KW-0732">Signal</keyword>
<organism evidence="4 5">
    <name type="scientific">Geosporobacter ferrireducens</name>
    <dbReference type="NCBI Taxonomy" id="1424294"/>
    <lineage>
        <taxon>Bacteria</taxon>
        <taxon>Bacillati</taxon>
        <taxon>Bacillota</taxon>
        <taxon>Clostridia</taxon>
        <taxon>Peptostreptococcales</taxon>
        <taxon>Thermotaleaceae</taxon>
        <taxon>Geosporobacter</taxon>
    </lineage>
</organism>
<gene>
    <name evidence="4" type="ORF">Gferi_19870</name>
</gene>
<sequence length="271" mass="30038">MKRALHMLVLLVFCFIFTANAASAEGYTFSNKVYRIGTRHNDVKVIQEALRKDGSFPDQSTTTYFGPVTEKAVKSFQRKYGLKEDGVVGASTLKKIQSLGLVQASTNQVSRSTSRKKTGQYLDWWSSVSKTIKRGDVFTVEDLATGKTFRVKMTAGTNHADVETMTKQDTAVMKNIWGGFSWNRRPVLVHKDNQIIAASMTAMPHAGVEGKPAGQTVSNRSGGYGRGYNYDFVKGNDMSGHVDIHFKNSKRHKDNKPDPQHQQAIKKAAGL</sequence>
<evidence type="ECO:0000259" key="3">
    <source>
        <dbReference type="Pfam" id="PF01471"/>
    </source>
</evidence>
<evidence type="ECO:0000256" key="1">
    <source>
        <dbReference type="SAM" id="MobiDB-lite"/>
    </source>
</evidence>
<dbReference type="EMBL" id="CP017269">
    <property type="protein sequence ID" value="AOT71590.1"/>
    <property type="molecule type" value="Genomic_DNA"/>
</dbReference>
<reference evidence="4 5" key="1">
    <citation type="submission" date="2016-09" db="EMBL/GenBank/DDBJ databases">
        <title>Genomic analysis reveals versatility of anaerobic energy metabolism of Geosporobacter ferrireducens IRF9 of phylum Firmicutes.</title>
        <authorList>
            <person name="Kim S.-J."/>
        </authorList>
    </citation>
    <scope>NUCLEOTIDE SEQUENCE [LARGE SCALE GENOMIC DNA]</scope>
    <source>
        <strain evidence="4 5">IRF9</strain>
    </source>
</reference>
<name>A0A1D8GL14_9FIRM</name>
<dbReference type="SUPFAM" id="SSF47090">
    <property type="entry name" value="PGBD-like"/>
    <property type="match status" value="1"/>
</dbReference>
<feature type="domain" description="Peptidoglycan binding-like" evidence="3">
    <location>
        <begin position="39"/>
        <end position="96"/>
    </location>
</feature>
<dbReference type="Gene3D" id="1.10.101.10">
    <property type="entry name" value="PGBD-like superfamily/PGBD"/>
    <property type="match status" value="1"/>
</dbReference>
<dbReference type="OrthoDB" id="529831at2"/>
<evidence type="ECO:0000313" key="4">
    <source>
        <dbReference type="EMBL" id="AOT71590.1"/>
    </source>
</evidence>
<dbReference type="STRING" id="1424294.Gferi_19870"/>
<dbReference type="InterPro" id="IPR036366">
    <property type="entry name" value="PGBDSf"/>
</dbReference>
<dbReference type="AlphaFoldDB" id="A0A1D8GL14"/>
<feature type="chain" id="PRO_5009107485" description="Peptidoglycan binding-like domain-containing protein" evidence="2">
    <location>
        <begin position="22"/>
        <end position="271"/>
    </location>
</feature>